<sequence length="45" mass="5356">MIVSEVFDHQQLAINTYQYTHYIKAIYEIRARESCLACDINRYGD</sequence>
<keyword evidence="2" id="KW-1185">Reference proteome</keyword>
<name>A0A3N2DN67_9GAMM</name>
<evidence type="ECO:0000313" key="2">
    <source>
        <dbReference type="Proteomes" id="UP000275394"/>
    </source>
</evidence>
<evidence type="ECO:0000313" key="1">
    <source>
        <dbReference type="EMBL" id="ROS01257.1"/>
    </source>
</evidence>
<comment type="caution">
    <text evidence="1">The sequence shown here is derived from an EMBL/GenBank/DDBJ whole genome shotgun (WGS) entry which is preliminary data.</text>
</comment>
<reference evidence="1 2" key="1">
    <citation type="submission" date="2018-11" db="EMBL/GenBank/DDBJ databases">
        <title>Genomic Encyclopedia of Type Strains, Phase IV (KMG-IV): sequencing the most valuable type-strain genomes for metagenomic binning, comparative biology and taxonomic classification.</title>
        <authorList>
            <person name="Goeker M."/>
        </authorList>
    </citation>
    <scope>NUCLEOTIDE SEQUENCE [LARGE SCALE GENOMIC DNA]</scope>
    <source>
        <strain evidence="1 2">DSM 100316</strain>
    </source>
</reference>
<dbReference type="EMBL" id="RKHR01000004">
    <property type="protein sequence ID" value="ROS01257.1"/>
    <property type="molecule type" value="Genomic_DNA"/>
</dbReference>
<dbReference type="Proteomes" id="UP000275394">
    <property type="component" value="Unassembled WGS sequence"/>
</dbReference>
<proteinExistence type="predicted"/>
<gene>
    <name evidence="1" type="ORF">EDC56_1686</name>
</gene>
<accession>A0A3N2DN67</accession>
<organism evidence="1 2">
    <name type="scientific">Sinobacterium caligoides</name>
    <dbReference type="NCBI Taxonomy" id="933926"/>
    <lineage>
        <taxon>Bacteria</taxon>
        <taxon>Pseudomonadati</taxon>
        <taxon>Pseudomonadota</taxon>
        <taxon>Gammaproteobacteria</taxon>
        <taxon>Cellvibrionales</taxon>
        <taxon>Spongiibacteraceae</taxon>
        <taxon>Sinobacterium</taxon>
    </lineage>
</organism>
<dbReference type="AlphaFoldDB" id="A0A3N2DN67"/>
<protein>
    <submittedName>
        <fullName evidence="1">Uncharacterized protein</fullName>
    </submittedName>
</protein>